<dbReference type="Gene3D" id="3.90.180.10">
    <property type="entry name" value="Medium-chain alcohol dehydrogenases, catalytic domain"/>
    <property type="match status" value="1"/>
</dbReference>
<dbReference type="RefSeq" id="XP_047772330.1">
    <property type="nucleotide sequence ID" value="XM_047926147.1"/>
</dbReference>
<keyword evidence="3" id="KW-1185">Reference proteome</keyword>
<proteinExistence type="predicted"/>
<dbReference type="SUPFAM" id="SSF50129">
    <property type="entry name" value="GroES-like"/>
    <property type="match status" value="1"/>
</dbReference>
<dbReference type="GeneID" id="72006879"/>
<dbReference type="InterPro" id="IPR013154">
    <property type="entry name" value="ADH-like_N"/>
</dbReference>
<dbReference type="InterPro" id="IPR011032">
    <property type="entry name" value="GroES-like_sf"/>
</dbReference>
<dbReference type="InterPro" id="IPR052711">
    <property type="entry name" value="Zinc_ADH-like"/>
</dbReference>
<evidence type="ECO:0000259" key="1">
    <source>
        <dbReference type="SMART" id="SM00829"/>
    </source>
</evidence>
<sequence>MTNTEQLPTSSKTLVLRRTVAVGGSTPAYHDAALQDRAIPPLQRGQVLVKINAAGFNARDLWLRLGLYGPGTEFDSPLGGDGAGVVIATADADDPLLNQRVFLLPMRGWEKDPDAPESPEFSVIGGTKVHVGTFAQYAVVDRSDVIPTPEHLDDVHAAAWPISGLTAWRSAVVYGKVRQGDNVLITGIGGGVAVVALQICLARGATVYVTSSSDENIRRAIELGAKAGVNYKGEDWIDQIAKKLEESGSKTGRTGKALLSTVIDCGGGDIMMKTGPILKSGGRVVLYAMTSPPYQTIYTPYHYSRCQQLCGVMMGSRQDLIDATNFIAEHSVVPHVSVVLDGLEEAEEGFKLMKTRQKFGKIVMKIHHDNASE</sequence>
<dbReference type="InterPro" id="IPR013149">
    <property type="entry name" value="ADH-like_C"/>
</dbReference>
<dbReference type="PANTHER" id="PTHR45033">
    <property type="match status" value="1"/>
</dbReference>
<dbReference type="CDD" id="cd05188">
    <property type="entry name" value="MDR"/>
    <property type="match status" value="1"/>
</dbReference>
<name>A0ABQ8JXN3_9APHY</name>
<dbReference type="Pfam" id="PF00107">
    <property type="entry name" value="ADH_zinc_N"/>
    <property type="match status" value="1"/>
</dbReference>
<gene>
    <name evidence="2" type="ORF">C8Q71DRAFT_819229</name>
</gene>
<evidence type="ECO:0000313" key="3">
    <source>
        <dbReference type="Proteomes" id="UP000814176"/>
    </source>
</evidence>
<evidence type="ECO:0000313" key="2">
    <source>
        <dbReference type="EMBL" id="KAH9828674.1"/>
    </source>
</evidence>
<organism evidence="2 3">
    <name type="scientific">Rhodofomes roseus</name>
    <dbReference type="NCBI Taxonomy" id="34475"/>
    <lineage>
        <taxon>Eukaryota</taxon>
        <taxon>Fungi</taxon>
        <taxon>Dikarya</taxon>
        <taxon>Basidiomycota</taxon>
        <taxon>Agaricomycotina</taxon>
        <taxon>Agaricomycetes</taxon>
        <taxon>Polyporales</taxon>
        <taxon>Rhodofomes</taxon>
    </lineage>
</organism>
<dbReference type="InterPro" id="IPR036291">
    <property type="entry name" value="NAD(P)-bd_dom_sf"/>
</dbReference>
<dbReference type="PANTHER" id="PTHR45033:SF3">
    <property type="entry name" value="DEHYDROGENASE, PUTATIVE (AFU_ORTHOLOGUE AFUA_2G13270)-RELATED"/>
    <property type="match status" value="1"/>
</dbReference>
<reference evidence="2 3" key="1">
    <citation type="journal article" date="2021" name="Environ. Microbiol.">
        <title>Gene family expansions and transcriptome signatures uncover fungal adaptations to wood decay.</title>
        <authorList>
            <person name="Hage H."/>
            <person name="Miyauchi S."/>
            <person name="Viragh M."/>
            <person name="Drula E."/>
            <person name="Min B."/>
            <person name="Chaduli D."/>
            <person name="Navarro D."/>
            <person name="Favel A."/>
            <person name="Norest M."/>
            <person name="Lesage-Meessen L."/>
            <person name="Balint B."/>
            <person name="Merenyi Z."/>
            <person name="de Eugenio L."/>
            <person name="Morin E."/>
            <person name="Martinez A.T."/>
            <person name="Baldrian P."/>
            <person name="Stursova M."/>
            <person name="Martinez M.J."/>
            <person name="Novotny C."/>
            <person name="Magnuson J.K."/>
            <person name="Spatafora J.W."/>
            <person name="Maurice S."/>
            <person name="Pangilinan J."/>
            <person name="Andreopoulos W."/>
            <person name="LaButti K."/>
            <person name="Hundley H."/>
            <person name="Na H."/>
            <person name="Kuo A."/>
            <person name="Barry K."/>
            <person name="Lipzen A."/>
            <person name="Henrissat B."/>
            <person name="Riley R."/>
            <person name="Ahrendt S."/>
            <person name="Nagy L.G."/>
            <person name="Grigoriev I.V."/>
            <person name="Martin F."/>
            <person name="Rosso M.N."/>
        </authorList>
    </citation>
    <scope>NUCLEOTIDE SEQUENCE [LARGE SCALE GENOMIC DNA]</scope>
    <source>
        <strain evidence="2 3">CIRM-BRFM 1785</strain>
    </source>
</reference>
<protein>
    <submittedName>
        <fullName evidence="2">NAD(P)-binding protein</fullName>
    </submittedName>
</protein>
<comment type="caution">
    <text evidence="2">The sequence shown here is derived from an EMBL/GenBank/DDBJ whole genome shotgun (WGS) entry which is preliminary data.</text>
</comment>
<accession>A0ABQ8JXN3</accession>
<dbReference type="InterPro" id="IPR020843">
    <property type="entry name" value="ER"/>
</dbReference>
<feature type="domain" description="Enoyl reductase (ER)" evidence="1">
    <location>
        <begin position="24"/>
        <end position="364"/>
    </location>
</feature>
<dbReference type="Proteomes" id="UP000814176">
    <property type="component" value="Unassembled WGS sequence"/>
</dbReference>
<dbReference type="EMBL" id="JADCUA010000050">
    <property type="protein sequence ID" value="KAH9828674.1"/>
    <property type="molecule type" value="Genomic_DNA"/>
</dbReference>
<dbReference type="SUPFAM" id="SSF51735">
    <property type="entry name" value="NAD(P)-binding Rossmann-fold domains"/>
    <property type="match status" value="1"/>
</dbReference>
<dbReference type="Gene3D" id="3.40.50.720">
    <property type="entry name" value="NAD(P)-binding Rossmann-like Domain"/>
    <property type="match status" value="1"/>
</dbReference>
<dbReference type="SMART" id="SM00829">
    <property type="entry name" value="PKS_ER"/>
    <property type="match status" value="1"/>
</dbReference>
<dbReference type="Pfam" id="PF08240">
    <property type="entry name" value="ADH_N"/>
    <property type="match status" value="1"/>
</dbReference>